<keyword evidence="2 6" id="KW-0805">Transcription regulation</keyword>
<dbReference type="InterPro" id="IPR000838">
    <property type="entry name" value="RNA_pol_sigma70_ECF_CS"/>
</dbReference>
<dbReference type="InterPro" id="IPR013324">
    <property type="entry name" value="RNA_pol_sigma_r3/r4-like"/>
</dbReference>
<dbReference type="PROSITE" id="PS01063">
    <property type="entry name" value="SIGMA70_ECF"/>
    <property type="match status" value="1"/>
</dbReference>
<accession>K6CU38</accession>
<dbReference type="GO" id="GO:0016987">
    <property type="term" value="F:sigma factor activity"/>
    <property type="evidence" value="ECO:0007669"/>
    <property type="project" value="UniProtKB-KW"/>
</dbReference>
<organism evidence="8 9">
    <name type="scientific">Schinkia azotoformans LMG 9581</name>
    <dbReference type="NCBI Taxonomy" id="1131731"/>
    <lineage>
        <taxon>Bacteria</taxon>
        <taxon>Bacillati</taxon>
        <taxon>Bacillota</taxon>
        <taxon>Bacilli</taxon>
        <taxon>Bacillales</taxon>
        <taxon>Bacillaceae</taxon>
        <taxon>Calidifontibacillus/Schinkia group</taxon>
        <taxon>Schinkia</taxon>
    </lineage>
</organism>
<evidence type="ECO:0000256" key="6">
    <source>
        <dbReference type="RuleBase" id="RU000716"/>
    </source>
</evidence>
<dbReference type="InterPro" id="IPR014284">
    <property type="entry name" value="RNA_pol_sigma-70_dom"/>
</dbReference>
<dbReference type="GO" id="GO:0003677">
    <property type="term" value="F:DNA binding"/>
    <property type="evidence" value="ECO:0007669"/>
    <property type="project" value="UniProtKB-KW"/>
</dbReference>
<dbReference type="Pfam" id="PF04542">
    <property type="entry name" value="Sigma70_r2"/>
    <property type="match status" value="1"/>
</dbReference>
<keyword evidence="5 6" id="KW-0804">Transcription</keyword>
<dbReference type="GO" id="GO:0006352">
    <property type="term" value="P:DNA-templated transcription initiation"/>
    <property type="evidence" value="ECO:0007669"/>
    <property type="project" value="InterPro"/>
</dbReference>
<dbReference type="Proteomes" id="UP000006315">
    <property type="component" value="Unassembled WGS sequence"/>
</dbReference>
<comment type="similarity">
    <text evidence="1 6">Belongs to the sigma-70 factor family. ECF subfamily.</text>
</comment>
<keyword evidence="9" id="KW-1185">Reference proteome</keyword>
<dbReference type="PANTHER" id="PTHR43133:SF8">
    <property type="entry name" value="RNA POLYMERASE SIGMA FACTOR HI_1459-RELATED"/>
    <property type="match status" value="1"/>
</dbReference>
<keyword evidence="4 6" id="KW-0238">DNA-binding</keyword>
<proteinExistence type="inferred from homology"/>
<evidence type="ECO:0000256" key="4">
    <source>
        <dbReference type="ARBA" id="ARBA00023125"/>
    </source>
</evidence>
<dbReference type="EMBL" id="AJLR01000128">
    <property type="protein sequence ID" value="EKN63757.1"/>
    <property type="molecule type" value="Genomic_DNA"/>
</dbReference>
<dbReference type="InterPro" id="IPR039425">
    <property type="entry name" value="RNA_pol_sigma-70-like"/>
</dbReference>
<dbReference type="AlphaFoldDB" id="K6CU38"/>
<dbReference type="InterPro" id="IPR013325">
    <property type="entry name" value="RNA_pol_sigma_r2"/>
</dbReference>
<feature type="domain" description="RNA polymerase sigma-70 region 2" evidence="7">
    <location>
        <begin position="32"/>
        <end position="92"/>
    </location>
</feature>
<evidence type="ECO:0000256" key="3">
    <source>
        <dbReference type="ARBA" id="ARBA00023082"/>
    </source>
</evidence>
<dbReference type="Gene3D" id="1.10.1740.10">
    <property type="match status" value="1"/>
</dbReference>
<evidence type="ECO:0000256" key="2">
    <source>
        <dbReference type="ARBA" id="ARBA00023015"/>
    </source>
</evidence>
<dbReference type="SUPFAM" id="SSF88659">
    <property type="entry name" value="Sigma3 and sigma4 domains of RNA polymerase sigma factors"/>
    <property type="match status" value="1"/>
</dbReference>
<evidence type="ECO:0000313" key="8">
    <source>
        <dbReference type="EMBL" id="EKN63757.1"/>
    </source>
</evidence>
<dbReference type="PANTHER" id="PTHR43133">
    <property type="entry name" value="RNA POLYMERASE ECF-TYPE SIGMA FACTO"/>
    <property type="match status" value="1"/>
</dbReference>
<dbReference type="PATRIC" id="fig|1131731.3.peg.3311"/>
<evidence type="ECO:0000313" key="9">
    <source>
        <dbReference type="Proteomes" id="UP000006315"/>
    </source>
</evidence>
<reference evidence="8 9" key="1">
    <citation type="journal article" date="2012" name="Front. Microbiol.">
        <title>Redundancy and modularity in membrane-associated dissimilatory nitrate reduction in Bacillus.</title>
        <authorList>
            <person name="Heylen K."/>
            <person name="Keltjens J."/>
        </authorList>
    </citation>
    <scope>NUCLEOTIDE SEQUENCE [LARGE SCALE GENOMIC DNA]</scope>
    <source>
        <strain evidence="8 9">LMG 9581</strain>
    </source>
</reference>
<dbReference type="RefSeq" id="WP_003332686.1">
    <property type="nucleotide sequence ID" value="NZ_AJLR01000128.1"/>
</dbReference>
<evidence type="ECO:0000256" key="5">
    <source>
        <dbReference type="ARBA" id="ARBA00023163"/>
    </source>
</evidence>
<dbReference type="STRING" id="1131731.BAZO_16179"/>
<evidence type="ECO:0000256" key="1">
    <source>
        <dbReference type="ARBA" id="ARBA00010641"/>
    </source>
</evidence>
<evidence type="ECO:0000259" key="7">
    <source>
        <dbReference type="Pfam" id="PF04542"/>
    </source>
</evidence>
<gene>
    <name evidence="8" type="ORF">BAZO_16179</name>
</gene>
<keyword evidence="3 6" id="KW-0731">Sigma factor</keyword>
<dbReference type="GeneID" id="89468168"/>
<dbReference type="InterPro" id="IPR007627">
    <property type="entry name" value="RNA_pol_sigma70_r2"/>
</dbReference>
<dbReference type="NCBIfam" id="TIGR02937">
    <property type="entry name" value="sigma70-ECF"/>
    <property type="match status" value="1"/>
</dbReference>
<protein>
    <recommendedName>
        <fullName evidence="6">RNA polymerase sigma factor</fullName>
    </recommendedName>
</protein>
<sequence length="296" mass="34994">MQKIFSHEYDEQSDDFLISKSLQGSEEALVELISKHQNYIYNIAFKMVLSPFDAEDITQEVIIKVITKLGQYNGKSSFRTWLYKITVNHFLTMKKTWLEERYPTFSHYELDLENISDQDLSPSEQVEWSELIEEARQGCLAGMLLCLTREQRIVFILGEIFSVPHEIGAEIMSISKDNFRQRLKRSRNDLYHFMNKKCGLVNDDNPCRCPKKLKGFIREGWVDPTTLKFNVNYSNRIYQIVEEKDSKLKKMEYLNYKQLQQDYSFQEKDFISKVFKDLIQSKMVKEVFELSGSNDE</sequence>
<dbReference type="SUPFAM" id="SSF88946">
    <property type="entry name" value="Sigma2 domain of RNA polymerase sigma factors"/>
    <property type="match status" value="1"/>
</dbReference>
<comment type="caution">
    <text evidence="8">The sequence shown here is derived from an EMBL/GenBank/DDBJ whole genome shotgun (WGS) entry which is preliminary data.</text>
</comment>
<name>K6CU38_SCHAZ</name>